<organism evidence="2 3">
    <name type="scientific">Bodo saltans</name>
    <name type="common">Flagellated protozoan</name>
    <dbReference type="NCBI Taxonomy" id="75058"/>
    <lineage>
        <taxon>Eukaryota</taxon>
        <taxon>Discoba</taxon>
        <taxon>Euglenozoa</taxon>
        <taxon>Kinetoplastea</taxon>
        <taxon>Metakinetoplastina</taxon>
        <taxon>Eubodonida</taxon>
        <taxon>Bodonidae</taxon>
        <taxon>Bodo</taxon>
    </lineage>
</organism>
<sequence length="224" mass="23711">MGITCSVEQQQQQQLVTVQDGNSTRQQQQESDISPHHVPHTSQRHHAPPLPSRMIGTQMDMAQPPPPPPIIATGAKPLDRSTSSSVGSAAACDQERNGSVSVHLGSMPSTSTAQPMLMRYDDSATFQPPSSPLSKSNPPFGGRVIRATGGGVSQCSLHSASGRVQRHARRGASTMSTGSGDSTNTWTQFTAHDATSAVAATQQRAGEESLWALARFRSDGPLSF</sequence>
<feature type="region of interest" description="Disordered" evidence="1">
    <location>
        <begin position="152"/>
        <end position="186"/>
    </location>
</feature>
<dbReference type="EMBL" id="CYKH01002035">
    <property type="protein sequence ID" value="CUG92355.1"/>
    <property type="molecule type" value="Genomic_DNA"/>
</dbReference>
<protein>
    <submittedName>
        <fullName evidence="2">Uncharacterized protein</fullName>
    </submittedName>
</protein>
<keyword evidence="3" id="KW-1185">Reference proteome</keyword>
<evidence type="ECO:0000313" key="3">
    <source>
        <dbReference type="Proteomes" id="UP000051952"/>
    </source>
</evidence>
<reference evidence="3" key="1">
    <citation type="submission" date="2015-09" db="EMBL/GenBank/DDBJ databases">
        <authorList>
            <consortium name="Pathogen Informatics"/>
        </authorList>
    </citation>
    <scope>NUCLEOTIDE SEQUENCE [LARGE SCALE GENOMIC DNA]</scope>
    <source>
        <strain evidence="3">Lake Konstanz</strain>
    </source>
</reference>
<dbReference type="VEuPathDB" id="TriTrypDB:BSAL_36865"/>
<name>A0A0S4JLF9_BODSA</name>
<evidence type="ECO:0000313" key="2">
    <source>
        <dbReference type="EMBL" id="CUG92355.1"/>
    </source>
</evidence>
<feature type="region of interest" description="Disordered" evidence="1">
    <location>
        <begin position="1"/>
        <end position="92"/>
    </location>
</feature>
<feature type="compositionally biased region" description="Polar residues" evidence="1">
    <location>
        <begin position="173"/>
        <end position="186"/>
    </location>
</feature>
<proteinExistence type="predicted"/>
<feature type="compositionally biased region" description="Basic residues" evidence="1">
    <location>
        <begin position="37"/>
        <end position="47"/>
    </location>
</feature>
<accession>A0A0S4JLF9</accession>
<gene>
    <name evidence="2" type="ORF">BSAL_36865</name>
</gene>
<dbReference type="AlphaFoldDB" id="A0A0S4JLF9"/>
<feature type="compositionally biased region" description="Polar residues" evidence="1">
    <location>
        <begin position="15"/>
        <end position="32"/>
    </location>
</feature>
<evidence type="ECO:0000256" key="1">
    <source>
        <dbReference type="SAM" id="MobiDB-lite"/>
    </source>
</evidence>
<dbReference type="Proteomes" id="UP000051952">
    <property type="component" value="Unassembled WGS sequence"/>
</dbReference>